<reference evidence="2" key="1">
    <citation type="submission" date="2012-08" db="EMBL/GenBank/DDBJ databases">
        <title>Transcriptome of adult Musca domestica launches a platform for comparative house fly gene expression and characterization of differential gene expression among resistant and susceptible house flies.</title>
        <authorList>
            <person name="Liu N."/>
            <person name="Zhang L."/>
            <person name="Li M."/>
            <person name="Reid W."/>
        </authorList>
    </citation>
    <scope>NUCLEOTIDE SEQUENCE</scope>
    <source>
        <strain evidence="2">ALHF</strain>
        <tissue evidence="2">Whole body</tissue>
    </source>
</reference>
<feature type="compositionally biased region" description="Polar residues" evidence="1">
    <location>
        <begin position="61"/>
        <end position="85"/>
    </location>
</feature>
<feature type="region of interest" description="Disordered" evidence="1">
    <location>
        <begin position="593"/>
        <end position="626"/>
    </location>
</feature>
<feature type="compositionally biased region" description="Low complexity" evidence="1">
    <location>
        <begin position="337"/>
        <end position="347"/>
    </location>
</feature>
<feature type="region of interest" description="Disordered" evidence="1">
    <location>
        <begin position="495"/>
        <end position="559"/>
    </location>
</feature>
<feature type="region of interest" description="Disordered" evidence="1">
    <location>
        <begin position="43"/>
        <end position="85"/>
    </location>
</feature>
<feature type="compositionally biased region" description="Polar residues" evidence="1">
    <location>
        <begin position="757"/>
        <end position="766"/>
    </location>
</feature>
<feature type="region of interest" description="Disordered" evidence="1">
    <location>
        <begin position="337"/>
        <end position="431"/>
    </location>
</feature>
<organism evidence="2">
    <name type="scientific">Musca domestica</name>
    <name type="common">House fly</name>
    <dbReference type="NCBI Taxonomy" id="7370"/>
    <lineage>
        <taxon>Eukaryota</taxon>
        <taxon>Metazoa</taxon>
        <taxon>Ecdysozoa</taxon>
        <taxon>Arthropoda</taxon>
        <taxon>Hexapoda</taxon>
        <taxon>Insecta</taxon>
        <taxon>Pterygota</taxon>
        <taxon>Neoptera</taxon>
        <taxon>Endopterygota</taxon>
        <taxon>Diptera</taxon>
        <taxon>Brachycera</taxon>
        <taxon>Muscomorpha</taxon>
        <taxon>Muscoidea</taxon>
        <taxon>Muscidae</taxon>
        <taxon>Musca</taxon>
    </lineage>
</organism>
<feature type="region of interest" description="Disordered" evidence="1">
    <location>
        <begin position="757"/>
        <end position="888"/>
    </location>
</feature>
<feature type="compositionally biased region" description="Low complexity" evidence="1">
    <location>
        <begin position="848"/>
        <end position="858"/>
    </location>
</feature>
<dbReference type="AlphaFoldDB" id="T1PJU2"/>
<evidence type="ECO:0000256" key="1">
    <source>
        <dbReference type="SAM" id="MobiDB-lite"/>
    </source>
</evidence>
<dbReference type="VEuPathDB" id="VectorBase:MDOMA2_002578"/>
<feature type="region of interest" description="Disordered" evidence="1">
    <location>
        <begin position="648"/>
        <end position="693"/>
    </location>
</feature>
<accession>T1PJU2</accession>
<proteinExistence type="evidence at transcript level"/>
<feature type="compositionally biased region" description="Polar residues" evidence="1">
    <location>
        <begin position="597"/>
        <end position="619"/>
    </location>
</feature>
<name>T1PJU2_MUSDO</name>
<dbReference type="VEuPathDB" id="VectorBase:MDOA001656"/>
<feature type="region of interest" description="Disordered" evidence="1">
    <location>
        <begin position="296"/>
        <end position="315"/>
    </location>
</feature>
<dbReference type="EMBL" id="KA648949">
    <property type="protein sequence ID" value="AFP63578.1"/>
    <property type="molecule type" value="mRNA"/>
</dbReference>
<evidence type="ECO:0000313" key="2">
    <source>
        <dbReference type="EMBL" id="AFP63578.1"/>
    </source>
</evidence>
<feature type="compositionally biased region" description="Low complexity" evidence="1">
    <location>
        <begin position="806"/>
        <end position="834"/>
    </location>
</feature>
<feature type="compositionally biased region" description="Low complexity" evidence="1">
    <location>
        <begin position="667"/>
        <end position="688"/>
    </location>
</feature>
<protein>
    <submittedName>
        <fullName evidence="2">Uncharacterized protein</fullName>
    </submittedName>
</protein>
<sequence>MPGPVDMRTYNLAFEPQHSSASQEAYNKNLLGAFDSGTADQTLSEFDEEDEREFQSALRATGTTTSMNTQKPAPITTPASTANTVPVTASNSSLLTGNNSMDSNSLKATGGATITGNVSTAALSLIANTTYTETLQTSAICATSSSSVVATAVGVGSGLELSSGSVNTTTSNLTSTTTTTICSAELVNDLQTSMETTSEDVSIDSDTTLTTKASLSDAKNQLKLKIKGPLAYPDMYNSSSTLTHSSTAAQASMSNVQSMVSATTVISASVSGSGTNSRRMRKKELLSLYVVQKDNNGDDSSCGLPPTDSSLMSNSMEVTRKTDSVCSEVDEYGSEAAGGMTTTATSSKRFKKTSSRELRSLDSMAGEGDLNSLGLSSGVDGRRRSACSSGSTENSGKSGAAGSAGKRRGRSKTVEGADEEPAPKLKIKIRGLGGGDGNVSATATVGSCETSFNSHEVSRRSVACPPKKRLTSNYTPTLEALMRDSMNYRDQVMQEFGGDEEERSRRSASNVGALKSYAEVSPPPPAKKAKSSKPKKDKKEKKRHKNRGDTDDNASLIFGGGLNSNSMTTTLIEQPISASPGDPPKLILRINKRKAESTATDTSLSSPATGLNAGVQSGAANPVDEPPAAPIRLKLARVADGGVYVIGDKKRKKGKKNISPASTEELTTTNTNSNTSSAMHQPMSSSSHTTLVVPHTNTSTDFAKFAEDANASASMNSPHVATYSHYSNEPPASSLMLRAESDVAKDSSTPSPCLVIDSSNTASSMHDPNGPNMDANRSPVITPTPIHQGSILAAAGGGGGGHCNDNSNSQSSSALSSHTHLSHSNSNSMMSNTAGGQTLQQHQHHHSNNNSNSNNSGGSSSGGGGGGGNSSNGGGSGIISLPKDCEVR</sequence>
<feature type="compositionally biased region" description="Low complexity" evidence="1">
    <location>
        <begin position="395"/>
        <end position="404"/>
    </location>
</feature>
<feature type="compositionally biased region" description="Gly residues" evidence="1">
    <location>
        <begin position="859"/>
        <end position="877"/>
    </location>
</feature>
<feature type="compositionally biased region" description="Basic residues" evidence="1">
    <location>
        <begin position="527"/>
        <end position="546"/>
    </location>
</feature>